<feature type="transmembrane region" description="Helical" evidence="7">
    <location>
        <begin position="52"/>
        <end position="82"/>
    </location>
</feature>
<evidence type="ECO:0000256" key="5">
    <source>
        <dbReference type="ARBA" id="ARBA00022989"/>
    </source>
</evidence>
<comment type="similarity">
    <text evidence="7">Belongs to the binding-protein-dependent transport system permease family.</text>
</comment>
<dbReference type="GO" id="GO:0031460">
    <property type="term" value="P:glycine betaine transport"/>
    <property type="evidence" value="ECO:0007669"/>
    <property type="project" value="TreeGrafter"/>
</dbReference>
<comment type="subcellular location">
    <subcellularLocation>
        <location evidence="7">Cell membrane</location>
        <topology evidence="7">Multi-pass membrane protein</topology>
    </subcellularLocation>
    <subcellularLocation>
        <location evidence="1">Membrane</location>
        <topology evidence="1">Multi-pass membrane protein</topology>
    </subcellularLocation>
</comment>
<evidence type="ECO:0000256" key="1">
    <source>
        <dbReference type="ARBA" id="ARBA00004141"/>
    </source>
</evidence>
<feature type="domain" description="ABC transmembrane type-1" evidence="8">
    <location>
        <begin position="90"/>
        <end position="269"/>
    </location>
</feature>
<proteinExistence type="inferred from homology"/>
<feature type="transmembrane region" description="Helical" evidence="7">
    <location>
        <begin position="138"/>
        <end position="163"/>
    </location>
</feature>
<dbReference type="GO" id="GO:0043190">
    <property type="term" value="C:ATP-binding cassette (ABC) transporter complex"/>
    <property type="evidence" value="ECO:0007669"/>
    <property type="project" value="TreeGrafter"/>
</dbReference>
<dbReference type="PANTHER" id="PTHR47737:SF1">
    <property type="entry name" value="GLYCINE BETAINE_PROLINE BETAINE TRANSPORT SYSTEM PERMEASE PROTEIN PROW"/>
    <property type="match status" value="1"/>
</dbReference>
<dbReference type="GO" id="GO:0015871">
    <property type="term" value="P:choline transport"/>
    <property type="evidence" value="ECO:0007669"/>
    <property type="project" value="TreeGrafter"/>
</dbReference>
<keyword evidence="5 7" id="KW-1133">Transmembrane helix</keyword>
<feature type="transmembrane region" description="Helical" evidence="7">
    <location>
        <begin position="248"/>
        <end position="269"/>
    </location>
</feature>
<evidence type="ECO:0000313" key="9">
    <source>
        <dbReference type="EMBL" id="TEB08553.1"/>
    </source>
</evidence>
<evidence type="ECO:0000256" key="3">
    <source>
        <dbReference type="ARBA" id="ARBA00022475"/>
    </source>
</evidence>
<dbReference type="EMBL" id="QFGA01000001">
    <property type="protein sequence ID" value="TEB08553.1"/>
    <property type="molecule type" value="Genomic_DNA"/>
</dbReference>
<keyword evidence="6 7" id="KW-0472">Membrane</keyword>
<feature type="transmembrane region" description="Helical" evidence="7">
    <location>
        <begin position="94"/>
        <end position="118"/>
    </location>
</feature>
<keyword evidence="10" id="KW-1185">Reference proteome</keyword>
<evidence type="ECO:0000313" key="10">
    <source>
        <dbReference type="Proteomes" id="UP000298324"/>
    </source>
</evidence>
<evidence type="ECO:0000256" key="4">
    <source>
        <dbReference type="ARBA" id="ARBA00022692"/>
    </source>
</evidence>
<dbReference type="FunFam" id="1.10.3720.10:FF:000001">
    <property type="entry name" value="Glycine betaine ABC transporter, permease"/>
    <property type="match status" value="1"/>
</dbReference>
<evidence type="ECO:0000259" key="8">
    <source>
        <dbReference type="PROSITE" id="PS50928"/>
    </source>
</evidence>
<evidence type="ECO:0000256" key="2">
    <source>
        <dbReference type="ARBA" id="ARBA00022448"/>
    </source>
</evidence>
<organism evidence="9 10">
    <name type="scientific">Pelotomaculum schinkii</name>
    <dbReference type="NCBI Taxonomy" id="78350"/>
    <lineage>
        <taxon>Bacteria</taxon>
        <taxon>Bacillati</taxon>
        <taxon>Bacillota</taxon>
        <taxon>Clostridia</taxon>
        <taxon>Eubacteriales</taxon>
        <taxon>Desulfotomaculaceae</taxon>
        <taxon>Pelotomaculum</taxon>
    </lineage>
</organism>
<reference evidence="9 10" key="1">
    <citation type="journal article" date="2018" name="Environ. Microbiol.">
        <title>Novel energy conservation strategies and behaviour of Pelotomaculum schinkii driving syntrophic propionate catabolism.</title>
        <authorList>
            <person name="Hidalgo-Ahumada C.A.P."/>
            <person name="Nobu M.K."/>
            <person name="Narihiro T."/>
            <person name="Tamaki H."/>
            <person name="Liu W.T."/>
            <person name="Kamagata Y."/>
            <person name="Stams A.J.M."/>
            <person name="Imachi H."/>
            <person name="Sousa D.Z."/>
        </authorList>
    </citation>
    <scope>NUCLEOTIDE SEQUENCE [LARGE SCALE GENOMIC DNA]</scope>
    <source>
        <strain evidence="9 10">HH</strain>
    </source>
</reference>
<dbReference type="Pfam" id="PF00528">
    <property type="entry name" value="BPD_transp_1"/>
    <property type="match status" value="1"/>
</dbReference>
<dbReference type="CDD" id="cd06261">
    <property type="entry name" value="TM_PBP2"/>
    <property type="match status" value="1"/>
</dbReference>
<keyword evidence="3" id="KW-1003">Cell membrane</keyword>
<dbReference type="Gene3D" id="1.10.3720.10">
    <property type="entry name" value="MetI-like"/>
    <property type="match status" value="1"/>
</dbReference>
<keyword evidence="4 7" id="KW-0812">Transmembrane</keyword>
<gene>
    <name evidence="9" type="primary">opuAB</name>
    <name evidence="9" type="ORF">Psch_02117</name>
</gene>
<dbReference type="InterPro" id="IPR035906">
    <property type="entry name" value="MetI-like_sf"/>
</dbReference>
<dbReference type="GO" id="GO:0005275">
    <property type="term" value="F:amine transmembrane transporter activity"/>
    <property type="evidence" value="ECO:0007669"/>
    <property type="project" value="TreeGrafter"/>
</dbReference>
<keyword evidence="2 7" id="KW-0813">Transport</keyword>
<dbReference type="AlphaFoldDB" id="A0A4Y7RIB9"/>
<dbReference type="PROSITE" id="PS50928">
    <property type="entry name" value="ABC_TM1"/>
    <property type="match status" value="1"/>
</dbReference>
<dbReference type="GO" id="GO:0015226">
    <property type="term" value="F:carnitine transmembrane transporter activity"/>
    <property type="evidence" value="ECO:0007669"/>
    <property type="project" value="TreeGrafter"/>
</dbReference>
<accession>A0A4Y7RIB9</accession>
<feature type="transmembrane region" description="Helical" evidence="7">
    <location>
        <begin position="216"/>
        <end position="236"/>
    </location>
</feature>
<name>A0A4Y7RIB9_9FIRM</name>
<evidence type="ECO:0000256" key="6">
    <source>
        <dbReference type="ARBA" id="ARBA00023136"/>
    </source>
</evidence>
<dbReference type="SUPFAM" id="SSF161098">
    <property type="entry name" value="MetI-like"/>
    <property type="match status" value="1"/>
</dbReference>
<protein>
    <submittedName>
        <fullName evidence="9">Glycine betaine transport system permease protein OpuAB</fullName>
    </submittedName>
</protein>
<dbReference type="PANTHER" id="PTHR47737">
    <property type="entry name" value="GLYCINE BETAINE/PROLINE BETAINE TRANSPORT SYSTEM PERMEASE PROTEIN PROW"/>
    <property type="match status" value="1"/>
</dbReference>
<dbReference type="RefSeq" id="WP_134217230.1">
    <property type="nucleotide sequence ID" value="NZ_QFGA01000001.1"/>
</dbReference>
<evidence type="ECO:0000256" key="7">
    <source>
        <dbReference type="RuleBase" id="RU363032"/>
    </source>
</evidence>
<sequence length="280" mass="30300">MVVLPKIPIGLWVEILVQWAQDNLGVVFDLVTLVIEKIVTVIEHAILSVHPILVVILVFALVWFISNWKTALGTAVGLYLIYNMELWRPSVETLALVLVATVLALIMGVPLGILTTRSNLAHRITMPILDLMQTMPSFVYLIPAVLFFGLGQVPGLIATVVFAMPPCIRLTGLGIRQVPLELVEAATAFGSTEWQKLIKVQIPLALPTIMAGINQCIMLSLSMVVIAAMIGAGGLGSEVLAGISRLDIAKGFEGGLAIVIMAMILDRITQSYGEKRKIKS</sequence>
<dbReference type="InterPro" id="IPR000515">
    <property type="entry name" value="MetI-like"/>
</dbReference>
<comment type="caution">
    <text evidence="9">The sequence shown here is derived from an EMBL/GenBank/DDBJ whole genome shotgun (WGS) entry which is preliminary data.</text>
</comment>
<dbReference type="Proteomes" id="UP000298324">
    <property type="component" value="Unassembled WGS sequence"/>
</dbReference>